<evidence type="ECO:0000313" key="1">
    <source>
        <dbReference type="EMBL" id="MCT7310064.1"/>
    </source>
</evidence>
<evidence type="ECO:0008006" key="3">
    <source>
        <dbReference type="Google" id="ProtNLM"/>
    </source>
</evidence>
<evidence type="ECO:0000313" key="2">
    <source>
        <dbReference type="Proteomes" id="UP001164420"/>
    </source>
</evidence>
<dbReference type="Proteomes" id="UP001164420">
    <property type="component" value="Unassembled WGS sequence"/>
</dbReference>
<comment type="caution">
    <text evidence="1">The sequence shown here is derived from an EMBL/GenBank/DDBJ whole genome shotgun (WGS) entry which is preliminary data.</text>
</comment>
<protein>
    <recommendedName>
        <fullName evidence="3">Terminase small subunit</fullName>
    </recommendedName>
</protein>
<gene>
    <name evidence="1" type="ORF">N5J06_03850</name>
</gene>
<reference evidence="1 2" key="1">
    <citation type="journal article" date="2023" name="Front. Microbiol.">
        <title>Ralstonia chuxiongensis sp. nov., Ralstonia mojiangensis sp. nov., and Ralstonia soli sp. nov., isolated from tobacco fields, are three novel species in the family Burkholderiaceae.</title>
        <authorList>
            <person name="Lu C.H."/>
            <person name="Zhang Y.Y."/>
            <person name="Jiang N."/>
            <person name="Chen W."/>
            <person name="Shao X."/>
            <person name="Zhao Z.M."/>
            <person name="Lu W.L."/>
            <person name="Hu X."/>
            <person name="Xi Y.X."/>
            <person name="Zou S.Y."/>
            <person name="Wei Q.J."/>
            <person name="Lin Z.L."/>
            <person name="Gong L."/>
            <person name="Gai X.T."/>
            <person name="Zhang L.Q."/>
            <person name="Li J.Y."/>
            <person name="Jin Y."/>
            <person name="Xia Z.Y."/>
        </authorList>
    </citation>
    <scope>NUCLEOTIDE SEQUENCE [LARGE SCALE GENOMIC DNA]</scope>
    <source>
        <strain evidence="1 2">22TCJT01-1</strain>
    </source>
</reference>
<organism evidence="1 2">
    <name type="scientific">Ralstonia mojiangensis</name>
    <dbReference type="NCBI Taxonomy" id="2953895"/>
    <lineage>
        <taxon>Bacteria</taxon>
        <taxon>Pseudomonadati</taxon>
        <taxon>Pseudomonadota</taxon>
        <taxon>Betaproteobacteria</taxon>
        <taxon>Burkholderiales</taxon>
        <taxon>Burkholderiaceae</taxon>
        <taxon>Ralstonia</taxon>
    </lineage>
</organism>
<accession>A0ABT2L4A6</accession>
<dbReference type="EMBL" id="JAOCQI010000001">
    <property type="protein sequence ID" value="MCT7310064.1"/>
    <property type="molecule type" value="Genomic_DNA"/>
</dbReference>
<proteinExistence type="predicted"/>
<keyword evidence="2" id="KW-1185">Reference proteome</keyword>
<name>A0ABT2L4A6_9RALS</name>
<dbReference type="RefSeq" id="WP_260784650.1">
    <property type="nucleotide sequence ID" value="NZ_JAOCQI010000001.1"/>
</dbReference>
<sequence>MQAMPDARWRLWVHEVVAEVSRIPEMVVVLADDGHTPVDVVSDSNYAGCAELAGDPYALIASYAIERGTGKPRLHRQRFLKAANAHVINAAQRWDDERRVEAHNPDKVMLEMHRWMTRRVLEGELRNPRLTALKRAIADAKANLDEAGDAPAEVRASLIRKLDQAIAALMEETAKTVDGQP</sequence>